<reference evidence="7 8" key="1">
    <citation type="submission" date="2015-05" db="EMBL/GenBank/DDBJ databases">
        <title>Photobacterium galathea sp. nov.</title>
        <authorList>
            <person name="Machado H."/>
            <person name="Gram L."/>
        </authorList>
    </citation>
    <scope>NUCLEOTIDE SEQUENCE [LARGE SCALE GENOMIC DNA]</scope>
    <source>
        <strain evidence="7 8">DSM 22954</strain>
    </source>
</reference>
<dbReference type="PANTHER" id="PTHR30086">
    <property type="entry name" value="ARGININE EXPORTER PROTEIN ARGO"/>
    <property type="match status" value="1"/>
</dbReference>
<evidence type="ECO:0000313" key="8">
    <source>
        <dbReference type="Proteomes" id="UP000035909"/>
    </source>
</evidence>
<keyword evidence="5 6" id="KW-0472">Membrane</keyword>
<dbReference type="STRING" id="320778.ABT57_01620"/>
<dbReference type="RefSeq" id="WP_047883435.1">
    <property type="nucleotide sequence ID" value="NZ_CP071325.1"/>
</dbReference>
<protein>
    <recommendedName>
        <fullName evidence="9">Lysine transporter LysE</fullName>
    </recommendedName>
</protein>
<evidence type="ECO:0000256" key="6">
    <source>
        <dbReference type="SAM" id="Phobius"/>
    </source>
</evidence>
<accession>A0A0J1HIM9</accession>
<evidence type="ECO:0008006" key="9">
    <source>
        <dbReference type="Google" id="ProtNLM"/>
    </source>
</evidence>
<evidence type="ECO:0000256" key="2">
    <source>
        <dbReference type="ARBA" id="ARBA00022475"/>
    </source>
</evidence>
<feature type="transmembrane region" description="Helical" evidence="6">
    <location>
        <begin position="66"/>
        <end position="86"/>
    </location>
</feature>
<keyword evidence="8" id="KW-1185">Reference proteome</keyword>
<proteinExistence type="predicted"/>
<dbReference type="Pfam" id="PF01810">
    <property type="entry name" value="LysE"/>
    <property type="match status" value="1"/>
</dbReference>
<keyword evidence="4 6" id="KW-1133">Transmembrane helix</keyword>
<comment type="subcellular location">
    <subcellularLocation>
        <location evidence="1">Cell membrane</location>
        <topology evidence="1">Multi-pass membrane protein</topology>
    </subcellularLocation>
</comment>
<dbReference type="GO" id="GO:0005886">
    <property type="term" value="C:plasma membrane"/>
    <property type="evidence" value="ECO:0007669"/>
    <property type="project" value="UniProtKB-SubCell"/>
</dbReference>
<dbReference type="PANTHER" id="PTHR30086:SF20">
    <property type="entry name" value="ARGININE EXPORTER PROTEIN ARGO-RELATED"/>
    <property type="match status" value="1"/>
</dbReference>
<evidence type="ECO:0000256" key="3">
    <source>
        <dbReference type="ARBA" id="ARBA00022692"/>
    </source>
</evidence>
<evidence type="ECO:0000313" key="7">
    <source>
        <dbReference type="EMBL" id="KLV11476.1"/>
    </source>
</evidence>
<dbReference type="PATRIC" id="fig|320778.3.peg.344"/>
<comment type="caution">
    <text evidence="7">The sequence shown here is derived from an EMBL/GenBank/DDBJ whole genome shotgun (WGS) entry which is preliminary data.</text>
</comment>
<feature type="transmembrane region" description="Helical" evidence="6">
    <location>
        <begin position="38"/>
        <end position="54"/>
    </location>
</feature>
<dbReference type="GO" id="GO:0015171">
    <property type="term" value="F:amino acid transmembrane transporter activity"/>
    <property type="evidence" value="ECO:0007669"/>
    <property type="project" value="TreeGrafter"/>
</dbReference>
<evidence type="ECO:0000256" key="1">
    <source>
        <dbReference type="ARBA" id="ARBA00004651"/>
    </source>
</evidence>
<organism evidence="7 8">
    <name type="scientific">Photobacterium ganghwense</name>
    <dbReference type="NCBI Taxonomy" id="320778"/>
    <lineage>
        <taxon>Bacteria</taxon>
        <taxon>Pseudomonadati</taxon>
        <taxon>Pseudomonadota</taxon>
        <taxon>Gammaproteobacteria</taxon>
        <taxon>Vibrionales</taxon>
        <taxon>Vibrionaceae</taxon>
        <taxon>Photobacterium</taxon>
    </lineage>
</organism>
<feature type="transmembrane region" description="Helical" evidence="6">
    <location>
        <begin position="135"/>
        <end position="155"/>
    </location>
</feature>
<feature type="transmembrane region" description="Helical" evidence="6">
    <location>
        <begin position="107"/>
        <end position="129"/>
    </location>
</feature>
<evidence type="ECO:0000256" key="4">
    <source>
        <dbReference type="ARBA" id="ARBA00022989"/>
    </source>
</evidence>
<dbReference type="InterPro" id="IPR001123">
    <property type="entry name" value="LeuE-type"/>
</dbReference>
<feature type="transmembrane region" description="Helical" evidence="6">
    <location>
        <begin position="6"/>
        <end position="26"/>
    </location>
</feature>
<dbReference type="Proteomes" id="UP000035909">
    <property type="component" value="Unassembled WGS sequence"/>
</dbReference>
<keyword evidence="2" id="KW-1003">Cell membrane</keyword>
<feature type="transmembrane region" description="Helical" evidence="6">
    <location>
        <begin position="176"/>
        <end position="193"/>
    </location>
</feature>
<name>A0A0J1HIM9_9GAMM</name>
<sequence length="196" mass="22102">MSSLVTYFIISALTVASPGAAVVFTITNTLTKGPGTAIRGYIGVAIGILVVGYFSHEMLLRVDRHIPGGLGWVTLFGACYFLWLAAAKPHNKKVVLREKMARNHEMLSGVLISVTNPKALLFFTSVYPLYLDENIHFFLLIVIFAGNVIFIHSMYTLCFTTYKKRLSLNEENWQKITRLLYLFLSISCFVYAFKQM</sequence>
<gene>
    <name evidence="7" type="ORF">ABT57_01620</name>
</gene>
<keyword evidence="3 6" id="KW-0812">Transmembrane</keyword>
<dbReference type="EMBL" id="LDOU01000002">
    <property type="protein sequence ID" value="KLV11476.1"/>
    <property type="molecule type" value="Genomic_DNA"/>
</dbReference>
<evidence type="ECO:0000256" key="5">
    <source>
        <dbReference type="ARBA" id="ARBA00023136"/>
    </source>
</evidence>
<dbReference type="AlphaFoldDB" id="A0A0J1HIM9"/>